<keyword evidence="4 8" id="KW-0145">Chemotaxis</keyword>
<dbReference type="SUPFAM" id="SSF55785">
    <property type="entry name" value="PYP-like sensor domain (PAS domain)"/>
    <property type="match status" value="1"/>
</dbReference>
<dbReference type="GO" id="GO:0006935">
    <property type="term" value="P:chemotaxis"/>
    <property type="evidence" value="ECO:0007669"/>
    <property type="project" value="UniProtKB-UniRule"/>
</dbReference>
<dbReference type="Pfam" id="PF01339">
    <property type="entry name" value="CheB_methylest"/>
    <property type="match status" value="1"/>
</dbReference>
<dbReference type="FunFam" id="3.30.565.10:FF:000006">
    <property type="entry name" value="Sensor histidine kinase WalK"/>
    <property type="match status" value="1"/>
</dbReference>
<dbReference type="EMBL" id="CP002581">
    <property type="protein sequence ID" value="AJK49968.1"/>
    <property type="molecule type" value="Genomic_DNA"/>
</dbReference>
<feature type="active site" evidence="8">
    <location>
        <position position="44"/>
    </location>
</feature>
<reference evidence="17" key="1">
    <citation type="submission" date="2011-03" db="EMBL/GenBank/DDBJ databases">
        <authorList>
            <person name="Voget S."/>
            <person name="Streit W.R."/>
            <person name="Jaeger K.E."/>
            <person name="Daniel R."/>
        </authorList>
    </citation>
    <scope>NUCLEOTIDE SEQUENCE [LARGE SCALE GENOMIC DNA]</scope>
    <source>
        <strain evidence="17">PG1</strain>
    </source>
</reference>
<dbReference type="InterPro" id="IPR003661">
    <property type="entry name" value="HisK_dim/P_dom"/>
</dbReference>
<dbReference type="SUPFAM" id="SSF53335">
    <property type="entry name" value="S-adenosyl-L-methionine-dependent methyltransferases"/>
    <property type="match status" value="1"/>
</dbReference>
<dbReference type="GO" id="GO:0008757">
    <property type="term" value="F:S-adenosylmethionine-dependent methyltransferase activity"/>
    <property type="evidence" value="ECO:0007669"/>
    <property type="project" value="InterPro"/>
</dbReference>
<dbReference type="InterPro" id="IPR003594">
    <property type="entry name" value="HATPase_dom"/>
</dbReference>
<feature type="domain" description="CheR-type methyltransferase" evidence="15">
    <location>
        <begin position="243"/>
        <end position="501"/>
    </location>
</feature>
<dbReference type="SMART" id="SM00388">
    <property type="entry name" value="HisKA"/>
    <property type="match status" value="1"/>
</dbReference>
<dbReference type="Gene3D" id="3.30.450.20">
    <property type="entry name" value="PAS domain"/>
    <property type="match status" value="1"/>
</dbReference>
<dbReference type="InterPro" id="IPR035909">
    <property type="entry name" value="CheB_C"/>
</dbReference>
<dbReference type="SUPFAM" id="SSF52172">
    <property type="entry name" value="CheY-like"/>
    <property type="match status" value="1"/>
</dbReference>
<dbReference type="KEGG" id="bgp:BGL_2c19020"/>
<dbReference type="InterPro" id="IPR050903">
    <property type="entry name" value="Bact_Chemotaxis_MeTrfase"/>
</dbReference>
<evidence type="ECO:0000259" key="12">
    <source>
        <dbReference type="PROSITE" id="PS50110"/>
    </source>
</evidence>
<dbReference type="EC" id="2.7.13.3" evidence="3"/>
<evidence type="ECO:0000313" key="17">
    <source>
        <dbReference type="Proteomes" id="UP000031838"/>
    </source>
</evidence>
<dbReference type="GO" id="GO:0008984">
    <property type="term" value="F:protein-glutamate methylesterase activity"/>
    <property type="evidence" value="ECO:0007669"/>
    <property type="project" value="InterPro"/>
</dbReference>
<dbReference type="PROSITE" id="PS50110">
    <property type="entry name" value="RESPONSE_REGULATORY"/>
    <property type="match status" value="1"/>
</dbReference>
<dbReference type="InterPro" id="IPR035965">
    <property type="entry name" value="PAS-like_dom_sf"/>
</dbReference>
<dbReference type="SMART" id="SM00387">
    <property type="entry name" value="HATPase_c"/>
    <property type="match status" value="1"/>
</dbReference>
<dbReference type="InterPro" id="IPR022641">
    <property type="entry name" value="CheR_N"/>
</dbReference>
<sequence length="1274" mass="141360">MAPPRSAARPGRLRRPLHQGRFVIDIPATEGRPRRFLIVGVGASAGGLEAISEFVSALPFPSGMAFLVVQHLEPSRPSLLVEILGKHTAMPVVEATEELAVEPDRLYVIPPNTRMTIERGRVKLRPRGEPHGPPMPVDDLLESLARDHGANAIGVILSGSGSDGALGLQMLQNEGGITFAQDLVSARVAGMPQAAIHLGCVDFVLPPARIAEEIIRIGLQRLATDGTLERTHEPGNSLLPIFRLLQKACDIDFTHYKRGTIERRLARRMALRQVESIADYTAELDNDPAEVLALGRDLLIRVTSFFRDPESFEALVQTVFPRILADREPQAPIRIWVAGCSTGEEVYSIAISLVEYLGERAGDVPIQIFGTDISIDALEIARAGRYIENIARHVSVERLQRFFVREEAFYRVDKPIRDLCTFARHNVFTDPPFSRIDLLSCRNLLIYLDPVLQRSVMPLFHYALAANRILMLGPSETVGGFSDLFAVVESRRTRLYGKRSRPMLPVAKFSGPVSAALPARQSRELAVSRRDPSGGEQLRRLADRRALARYVPPSVLCDDELNVIEFRGDTTPYLGNPSGPPTTSLQRLARPAVFLAIVDAVKQVRQDGIAVRKTGIHLEAPHGIRNASLEVHPIQADKVDGRWFLVFFENPTQPPAFLPMVRRDSLRGWMASALRGRSKPDIREKDAEIARLGAELDAAREQLRATLEEHESAREELKSSEEELLSSNEEFQSANEELETAKEELQSINEELSTTNDELRYRVRELRELHDEITRARDYADAIIETISEPLLVLEPDLRIARANRAFYQTFGTSAEQTLGIRLFDLGHGQWNIPALRSLLEDLLPEKTSVRNYRITHEFPRIGQRTMRLNAARVAWPARVLILLTIDDITQQHQALEQLQLADHQKDEFLAMLAHELRNPLSAIRNGLQIWQSGSADAETTRNAQATVQRQLDHEIGLVDDLLDVSRITRGIIRLRTRPIDLLQAVRGAIDGMRAEVTARRHELTTSLPDQPVTIDADPMRIEQIVTNLLGNAVKYTPEGGHIHLSVERDGNDAMLSIDDDGIGMTASFIPTIFHVFVQAERSLDRRSAGLGLGLALVRRLVELHRGSVQASSGGLGKGSRFVVRLPARSPDANPASGQPDDHDAVVPSSARYRILVVDDNADAAESTSIMLGIDGHQTRVCHDGPSALRQMSTFRPEVVLLDIGLPGMDGYEVAARIRAMPDQADAILIALSGYGRPEDLSRSREAGFDRHLVKPADIARLGALIDSCRSERR</sequence>
<dbReference type="InterPro" id="IPR000673">
    <property type="entry name" value="Sig_transdc_resp-reg_Me-estase"/>
</dbReference>
<dbReference type="PROSITE" id="PS50122">
    <property type="entry name" value="CHEB"/>
    <property type="match status" value="1"/>
</dbReference>
<dbReference type="Gene3D" id="3.40.50.2300">
    <property type="match status" value="1"/>
</dbReference>
<evidence type="ECO:0000259" key="15">
    <source>
        <dbReference type="PROSITE" id="PS50123"/>
    </source>
</evidence>
<gene>
    <name evidence="16" type="ORF">BGL_2c19020</name>
</gene>
<comment type="subcellular location">
    <subcellularLocation>
        <location evidence="2">Cell inner membrane</location>
        <topology evidence="2">Multi-pass membrane protein</topology>
    </subcellularLocation>
</comment>
<evidence type="ECO:0000256" key="1">
    <source>
        <dbReference type="ARBA" id="ARBA00000085"/>
    </source>
</evidence>
<evidence type="ECO:0000256" key="7">
    <source>
        <dbReference type="ARBA" id="ARBA00022777"/>
    </source>
</evidence>
<keyword evidence="5 9" id="KW-0597">Phosphoprotein</keyword>
<dbReference type="InterPro" id="IPR029063">
    <property type="entry name" value="SAM-dependent_MTases_sf"/>
</dbReference>
<feature type="region of interest" description="Disordered" evidence="10">
    <location>
        <begin position="712"/>
        <end position="751"/>
    </location>
</feature>
<evidence type="ECO:0000256" key="6">
    <source>
        <dbReference type="ARBA" id="ARBA00022679"/>
    </source>
</evidence>
<dbReference type="InterPro" id="IPR000780">
    <property type="entry name" value="CheR_MeTrfase"/>
</dbReference>
<feature type="domain" description="CheB-type methylesterase" evidence="14">
    <location>
        <begin position="38"/>
        <end position="215"/>
    </location>
</feature>
<dbReference type="InterPro" id="IPR005467">
    <property type="entry name" value="His_kinase_dom"/>
</dbReference>
<feature type="modified residue" description="4-aspartylphosphate" evidence="9">
    <location>
        <position position="1203"/>
    </location>
</feature>
<dbReference type="Gene3D" id="3.40.50.180">
    <property type="entry name" value="Methylesterase CheB, C-terminal domain"/>
    <property type="match status" value="1"/>
</dbReference>
<dbReference type="PROSITE" id="PS50123">
    <property type="entry name" value="CHER"/>
    <property type="match status" value="1"/>
</dbReference>
<dbReference type="InterPro" id="IPR011006">
    <property type="entry name" value="CheY-like_superfamily"/>
</dbReference>
<evidence type="ECO:0000313" key="16">
    <source>
        <dbReference type="EMBL" id="AJK49968.1"/>
    </source>
</evidence>
<dbReference type="Gene3D" id="3.30.565.10">
    <property type="entry name" value="Histidine kinase-like ATPase, C-terminal domain"/>
    <property type="match status" value="1"/>
</dbReference>
<dbReference type="CDD" id="cd00082">
    <property type="entry name" value="HisKA"/>
    <property type="match status" value="1"/>
</dbReference>
<feature type="domain" description="Response regulatory" evidence="12">
    <location>
        <begin position="1154"/>
        <end position="1270"/>
    </location>
</feature>
<dbReference type="Pfam" id="PF00989">
    <property type="entry name" value="PAS"/>
    <property type="match status" value="1"/>
</dbReference>
<accession>A0A0B6S2T1</accession>
<dbReference type="SUPFAM" id="SSF52738">
    <property type="entry name" value="Methylesterase CheB, C-terminal domain"/>
    <property type="match status" value="1"/>
</dbReference>
<dbReference type="InterPro" id="IPR022642">
    <property type="entry name" value="CheR_C"/>
</dbReference>
<dbReference type="GO" id="GO:0000155">
    <property type="term" value="F:phosphorelay sensor kinase activity"/>
    <property type="evidence" value="ECO:0007669"/>
    <property type="project" value="InterPro"/>
</dbReference>
<dbReference type="SUPFAM" id="SSF47757">
    <property type="entry name" value="Chemotaxis receptor methyltransferase CheR, N-terminal domain"/>
    <property type="match status" value="1"/>
</dbReference>
<dbReference type="PROSITE" id="PS50112">
    <property type="entry name" value="PAS"/>
    <property type="match status" value="1"/>
</dbReference>
<dbReference type="SMART" id="SM00091">
    <property type="entry name" value="PAS"/>
    <property type="match status" value="1"/>
</dbReference>
<dbReference type="PANTHER" id="PTHR24422:SF27">
    <property type="entry name" value="PROTEIN-GLUTAMATE O-METHYLTRANSFERASE"/>
    <property type="match status" value="1"/>
</dbReference>
<evidence type="ECO:0000256" key="3">
    <source>
        <dbReference type="ARBA" id="ARBA00012438"/>
    </source>
</evidence>
<keyword evidence="7" id="KW-0418">Kinase</keyword>
<dbReference type="AlphaFoldDB" id="A0A0B6S2T1"/>
<dbReference type="Pfam" id="PF02518">
    <property type="entry name" value="HATPase_c"/>
    <property type="match status" value="1"/>
</dbReference>
<dbReference type="CDD" id="cd16434">
    <property type="entry name" value="CheB-CheR_fusion"/>
    <property type="match status" value="1"/>
</dbReference>
<keyword evidence="8" id="KW-0378">Hydrolase</keyword>
<name>A0A0B6S2T1_BURPL</name>
<evidence type="ECO:0000256" key="5">
    <source>
        <dbReference type="ARBA" id="ARBA00022553"/>
    </source>
</evidence>
<evidence type="ECO:0000259" key="11">
    <source>
        <dbReference type="PROSITE" id="PS50109"/>
    </source>
</evidence>
<dbReference type="InterPro" id="IPR036097">
    <property type="entry name" value="HisK_dim/P_sf"/>
</dbReference>
<dbReference type="Pfam" id="PF00512">
    <property type="entry name" value="HisKA"/>
    <property type="match status" value="1"/>
</dbReference>
<dbReference type="Gene3D" id="3.40.50.150">
    <property type="entry name" value="Vaccinia Virus protein VP39"/>
    <property type="match status" value="1"/>
</dbReference>
<dbReference type="GO" id="GO:0005886">
    <property type="term" value="C:plasma membrane"/>
    <property type="evidence" value="ECO:0007669"/>
    <property type="project" value="UniProtKB-SubCell"/>
</dbReference>
<dbReference type="CDD" id="cd17580">
    <property type="entry name" value="REC_2_DhkD-like"/>
    <property type="match status" value="1"/>
</dbReference>
<reference evidence="16 17" key="2">
    <citation type="journal article" date="2016" name="Appl. Microbiol. Biotechnol.">
        <title>Mutations improving production and secretion of extracellular lipase by Burkholderia glumae PG1.</title>
        <authorList>
            <person name="Knapp A."/>
            <person name="Voget S."/>
            <person name="Gao R."/>
            <person name="Zaburannyi N."/>
            <person name="Krysciak D."/>
            <person name="Breuer M."/>
            <person name="Hauer B."/>
            <person name="Streit W.R."/>
            <person name="Muller R."/>
            <person name="Daniel R."/>
            <person name="Jaeger K.E."/>
        </authorList>
    </citation>
    <scope>NUCLEOTIDE SEQUENCE [LARGE SCALE GENOMIC DNA]</scope>
    <source>
        <strain evidence="16 17">PG1</strain>
    </source>
</reference>
<protein>
    <recommendedName>
        <fullName evidence="3">histidine kinase</fullName>
        <ecNumber evidence="3">2.7.13.3</ecNumber>
    </recommendedName>
</protein>
<evidence type="ECO:0000256" key="8">
    <source>
        <dbReference type="PROSITE-ProRule" id="PRU00050"/>
    </source>
</evidence>
<dbReference type="SUPFAM" id="SSF55874">
    <property type="entry name" value="ATPase domain of HSP90 chaperone/DNA topoisomerase II/histidine kinase"/>
    <property type="match status" value="1"/>
</dbReference>
<dbReference type="InterPro" id="IPR000014">
    <property type="entry name" value="PAS"/>
</dbReference>
<dbReference type="CDD" id="cd00130">
    <property type="entry name" value="PAS"/>
    <property type="match status" value="1"/>
</dbReference>
<dbReference type="SMART" id="SM00138">
    <property type="entry name" value="MeTrc"/>
    <property type="match status" value="1"/>
</dbReference>
<dbReference type="InterPro" id="IPR001789">
    <property type="entry name" value="Sig_transdc_resp-reg_receiver"/>
</dbReference>
<dbReference type="GO" id="GO:0005737">
    <property type="term" value="C:cytoplasm"/>
    <property type="evidence" value="ECO:0007669"/>
    <property type="project" value="InterPro"/>
</dbReference>
<dbReference type="GO" id="GO:0006355">
    <property type="term" value="P:regulation of DNA-templated transcription"/>
    <property type="evidence" value="ECO:0007669"/>
    <property type="project" value="InterPro"/>
</dbReference>
<comment type="catalytic activity">
    <reaction evidence="1">
        <text>ATP + protein L-histidine = ADP + protein N-phospho-L-histidine.</text>
        <dbReference type="EC" id="2.7.13.3"/>
    </reaction>
</comment>
<dbReference type="InterPro" id="IPR036890">
    <property type="entry name" value="HATPase_C_sf"/>
</dbReference>
<proteinExistence type="predicted"/>
<evidence type="ECO:0000256" key="4">
    <source>
        <dbReference type="ARBA" id="ARBA00022500"/>
    </source>
</evidence>
<feature type="domain" description="PAS" evidence="13">
    <location>
        <begin position="776"/>
        <end position="820"/>
    </location>
</feature>
<dbReference type="HOGENOM" id="CLU_000892_2_2_4"/>
<feature type="domain" description="Histidine kinase" evidence="11">
    <location>
        <begin position="912"/>
        <end position="1130"/>
    </location>
</feature>
<dbReference type="Pfam" id="PF00072">
    <property type="entry name" value="Response_reg"/>
    <property type="match status" value="1"/>
</dbReference>
<keyword evidence="6" id="KW-0808">Transferase</keyword>
<dbReference type="PROSITE" id="PS50109">
    <property type="entry name" value="HIS_KIN"/>
    <property type="match status" value="1"/>
</dbReference>
<dbReference type="Pfam" id="PF03705">
    <property type="entry name" value="CheR_N"/>
    <property type="match status" value="1"/>
</dbReference>
<evidence type="ECO:0000256" key="2">
    <source>
        <dbReference type="ARBA" id="ARBA00004429"/>
    </source>
</evidence>
<dbReference type="Proteomes" id="UP000031838">
    <property type="component" value="Chromosome 2"/>
</dbReference>
<feature type="active site" evidence="8">
    <location>
        <position position="71"/>
    </location>
</feature>
<dbReference type="Gene3D" id="1.10.287.1490">
    <property type="match status" value="1"/>
</dbReference>
<dbReference type="SMART" id="SM00448">
    <property type="entry name" value="REC"/>
    <property type="match status" value="1"/>
</dbReference>
<dbReference type="PRINTS" id="PR00996">
    <property type="entry name" value="CHERMTFRASE"/>
</dbReference>
<dbReference type="SUPFAM" id="SSF47384">
    <property type="entry name" value="Homodimeric domain of signal transducing histidine kinase"/>
    <property type="match status" value="1"/>
</dbReference>
<keyword evidence="17" id="KW-1185">Reference proteome</keyword>
<dbReference type="Gene3D" id="1.10.287.130">
    <property type="match status" value="1"/>
</dbReference>
<evidence type="ECO:0000259" key="14">
    <source>
        <dbReference type="PROSITE" id="PS50122"/>
    </source>
</evidence>
<feature type="compositionally biased region" description="Basic and acidic residues" evidence="10">
    <location>
        <begin position="712"/>
        <end position="721"/>
    </location>
</feature>
<evidence type="ECO:0000256" key="9">
    <source>
        <dbReference type="PROSITE-ProRule" id="PRU00169"/>
    </source>
</evidence>
<dbReference type="PANTHER" id="PTHR24422">
    <property type="entry name" value="CHEMOTAXIS PROTEIN METHYLTRANSFERASE"/>
    <property type="match status" value="1"/>
</dbReference>
<feature type="active site" evidence="8">
    <location>
        <position position="163"/>
    </location>
</feature>
<dbReference type="InterPro" id="IPR013767">
    <property type="entry name" value="PAS_fold"/>
</dbReference>
<evidence type="ECO:0000256" key="10">
    <source>
        <dbReference type="SAM" id="MobiDB-lite"/>
    </source>
</evidence>
<dbReference type="Pfam" id="PF01739">
    <property type="entry name" value="CheR"/>
    <property type="match status" value="1"/>
</dbReference>
<dbReference type="GO" id="GO:0000156">
    <property type="term" value="F:phosphorelay response regulator activity"/>
    <property type="evidence" value="ECO:0007669"/>
    <property type="project" value="InterPro"/>
</dbReference>
<organism evidence="16 17">
    <name type="scientific">Burkholderia plantarii</name>
    <dbReference type="NCBI Taxonomy" id="41899"/>
    <lineage>
        <taxon>Bacteria</taxon>
        <taxon>Pseudomonadati</taxon>
        <taxon>Pseudomonadota</taxon>
        <taxon>Betaproteobacteria</taxon>
        <taxon>Burkholderiales</taxon>
        <taxon>Burkholderiaceae</taxon>
        <taxon>Burkholderia</taxon>
    </lineage>
</organism>
<evidence type="ECO:0000259" key="13">
    <source>
        <dbReference type="PROSITE" id="PS50112"/>
    </source>
</evidence>